<evidence type="ECO:0000313" key="3">
    <source>
        <dbReference type="Proteomes" id="UP000662973"/>
    </source>
</evidence>
<dbReference type="Gene3D" id="3.40.50.1010">
    <property type="entry name" value="5'-nuclease"/>
    <property type="match status" value="1"/>
</dbReference>
<feature type="domain" description="PIN" evidence="1">
    <location>
        <begin position="9"/>
        <end position="36"/>
    </location>
</feature>
<dbReference type="InterPro" id="IPR002716">
    <property type="entry name" value="PIN_dom"/>
</dbReference>
<dbReference type="Pfam" id="PF01850">
    <property type="entry name" value="PIN"/>
    <property type="match status" value="1"/>
</dbReference>
<accession>A0A897NE24</accession>
<name>A0A897NE24_9EURY</name>
<dbReference type="Proteomes" id="UP000662973">
    <property type="component" value="Chromosome"/>
</dbReference>
<sequence length="50" mass="5363">MLKPAGMHLSTTDMLIAATARSTGDELVVADSDFRTAPLEDVMAVTNLRE</sequence>
<protein>
    <submittedName>
        <fullName evidence="2">PIN domain containing protein</fullName>
    </submittedName>
</protein>
<gene>
    <name evidence="2" type="primary">vapC4</name>
    <name evidence="2" type="ORF">HSR122_1238</name>
</gene>
<dbReference type="SUPFAM" id="SSF88723">
    <property type="entry name" value="PIN domain-like"/>
    <property type="match status" value="1"/>
</dbReference>
<dbReference type="EMBL" id="CP064788">
    <property type="protein sequence ID" value="QSG08636.1"/>
    <property type="molecule type" value="Genomic_DNA"/>
</dbReference>
<reference evidence="2 3" key="1">
    <citation type="submission" date="2020-11" db="EMBL/GenBank/DDBJ databases">
        <title>Carbohydrate-dependent, anaerobic sulfur respiration: A novel catabolism in halophilic archaea.</title>
        <authorList>
            <person name="Sorokin D.Y."/>
            <person name="Messina E."/>
            <person name="Smedile F."/>
            <person name="La Cono V."/>
            <person name="Hallsworth J.E."/>
            <person name="Yakimov M.M."/>
        </authorList>
    </citation>
    <scope>NUCLEOTIDE SEQUENCE [LARGE SCALE GENOMIC DNA]</scope>
    <source>
        <strain evidence="2 3">HSR12-2</strain>
    </source>
</reference>
<organism evidence="2 3">
    <name type="scientific">Halapricum desulfuricans</name>
    <dbReference type="NCBI Taxonomy" id="2841257"/>
    <lineage>
        <taxon>Archaea</taxon>
        <taxon>Methanobacteriati</taxon>
        <taxon>Methanobacteriota</taxon>
        <taxon>Stenosarchaea group</taxon>
        <taxon>Halobacteria</taxon>
        <taxon>Halobacteriales</taxon>
        <taxon>Haloarculaceae</taxon>
        <taxon>Halapricum</taxon>
    </lineage>
</organism>
<proteinExistence type="predicted"/>
<dbReference type="AlphaFoldDB" id="A0A897NE24"/>
<keyword evidence="3" id="KW-1185">Reference proteome</keyword>
<evidence type="ECO:0000259" key="1">
    <source>
        <dbReference type="Pfam" id="PF01850"/>
    </source>
</evidence>
<dbReference type="KEGG" id="hds:HSR122_1238"/>
<dbReference type="InterPro" id="IPR029060">
    <property type="entry name" value="PIN-like_dom_sf"/>
</dbReference>
<evidence type="ECO:0000313" key="2">
    <source>
        <dbReference type="EMBL" id="QSG08636.1"/>
    </source>
</evidence>